<proteinExistence type="inferred from homology"/>
<evidence type="ECO:0000256" key="2">
    <source>
        <dbReference type="ARBA" id="ARBA00005227"/>
    </source>
</evidence>
<dbReference type="GO" id="GO:0016020">
    <property type="term" value="C:membrane"/>
    <property type="evidence" value="ECO:0007669"/>
    <property type="project" value="UniProtKB-SubCell"/>
</dbReference>
<feature type="region of interest" description="Disordered" evidence="8">
    <location>
        <begin position="107"/>
        <end position="127"/>
    </location>
</feature>
<feature type="transmembrane region" description="Helical" evidence="7">
    <location>
        <begin position="506"/>
        <end position="529"/>
    </location>
</feature>
<keyword evidence="5 7" id="KW-1133">Transmembrane helix</keyword>
<feature type="transmembrane region" description="Helical" evidence="7">
    <location>
        <begin position="557"/>
        <end position="583"/>
    </location>
</feature>
<evidence type="ECO:0000256" key="1">
    <source>
        <dbReference type="ARBA" id="ARBA00004141"/>
    </source>
</evidence>
<organism evidence="9 10">
    <name type="scientific">Vitrella brassicaformis (strain CCMP3155)</name>
    <dbReference type="NCBI Taxonomy" id="1169540"/>
    <lineage>
        <taxon>Eukaryota</taxon>
        <taxon>Sar</taxon>
        <taxon>Alveolata</taxon>
        <taxon>Colpodellida</taxon>
        <taxon>Vitrellaceae</taxon>
        <taxon>Vitrella</taxon>
    </lineage>
</organism>
<keyword evidence="6 7" id="KW-0472">Membrane</keyword>
<evidence type="ECO:0000313" key="9">
    <source>
        <dbReference type="EMBL" id="CEM38999.1"/>
    </source>
</evidence>
<comment type="subcellular location">
    <subcellularLocation>
        <location evidence="1">Membrane</location>
        <topology evidence="1">Multi-pass membrane protein</topology>
    </subcellularLocation>
</comment>
<dbReference type="InterPro" id="IPR004240">
    <property type="entry name" value="EMP70"/>
</dbReference>
<dbReference type="FunCoup" id="A0A0G4H5Q4">
    <property type="interactions" value="515"/>
</dbReference>
<sequence>MRVVFALVVCGALPLCAVGWYLPGVAPKNYQKSEPVELTVNKLTSVQTQLPYSYYHLPFCRPEAIDRSPENIGEVLAGDVIQSSSYDIKMLEEKTCTTLCTVPLKDKADSGKDKDEDKQAKEGGRDKPALNEFKRAIKEEYFVNWIVDNLPAAMKYPISEDNFAYIAGFPVGYATDGDKAEDKTAFLHNHVDILLKYHPIKTHPTMSQLDFGVTTEAYRIVGFEVKPRSISWPADKIKDIRPNADCSNLISDNGMVPLDLEKGDAEQVLFSYSVQWEESEIKWASRWDPYLNMTDSRIHWFSIVNSLMVVVFLSGMIALILIRILLRDISRYNADGLVVDTLEGQQEETGWKLVHADVFRPPPGSSLLAVCVASGLQILGMTVVTVAISALGLVSPARRGGLLVAMLVLFAGMGCMAGYMGARLHKYFEQSKLSHMINHGMKPQSLKGVYHDGEEVDVIVTGAYGQTSVSWMTAVLFPGLTFAIFFVLDLFIWAKNSSGAVPFSTLVTLLVLWFGMSVPLVMLGASMGYKKASYKNPVRTNQIPRNIPQQHWLTHPLLNCLVGGILPFGAVFTELLFILSSIWQHQFYYLFGFLFLVLAILVLTCAETSIAFTYVHLTSENYHWWWRSFLASGTSALYVFLYSVLYSTTRLNLTGFVPQLIYYGYTTIISYAFFLLTGAVGFLATLMFVRAIYASVKVD</sequence>
<feature type="transmembrane region" description="Helical" evidence="7">
    <location>
        <begin position="474"/>
        <end position="494"/>
    </location>
</feature>
<reference evidence="9 10" key="1">
    <citation type="submission" date="2014-11" db="EMBL/GenBank/DDBJ databases">
        <authorList>
            <person name="Zhu J."/>
            <person name="Qi W."/>
            <person name="Song R."/>
        </authorList>
    </citation>
    <scope>NUCLEOTIDE SEQUENCE [LARGE SCALE GENOMIC DNA]</scope>
</reference>
<comment type="similarity">
    <text evidence="2 7">Belongs to the nonaspanin (TM9SF) (TC 9.A.2) family.</text>
</comment>
<dbReference type="EMBL" id="CDMY01001019">
    <property type="protein sequence ID" value="CEM38999.1"/>
    <property type="molecule type" value="Genomic_DNA"/>
</dbReference>
<feature type="transmembrane region" description="Helical" evidence="7">
    <location>
        <begin position="298"/>
        <end position="322"/>
    </location>
</feature>
<feature type="transmembrane region" description="Helical" evidence="7">
    <location>
        <begin position="629"/>
        <end position="648"/>
    </location>
</feature>
<protein>
    <recommendedName>
        <fullName evidence="7">Transmembrane 9 superfamily member</fullName>
    </recommendedName>
</protein>
<keyword evidence="3 7" id="KW-0812">Transmembrane</keyword>
<keyword evidence="4 7" id="KW-0732">Signal</keyword>
<gene>
    <name evidence="9" type="ORF">Vbra_10641</name>
</gene>
<dbReference type="PANTHER" id="PTHR10766">
    <property type="entry name" value="TRANSMEMBRANE 9 SUPERFAMILY PROTEIN"/>
    <property type="match status" value="1"/>
</dbReference>
<evidence type="ECO:0000256" key="4">
    <source>
        <dbReference type="ARBA" id="ARBA00022729"/>
    </source>
</evidence>
<evidence type="ECO:0000256" key="3">
    <source>
        <dbReference type="ARBA" id="ARBA00022692"/>
    </source>
</evidence>
<feature type="transmembrane region" description="Helical" evidence="7">
    <location>
        <begin position="400"/>
        <end position="422"/>
    </location>
</feature>
<dbReference type="VEuPathDB" id="CryptoDB:Vbra_10641"/>
<feature type="signal peptide" evidence="7">
    <location>
        <begin position="1"/>
        <end position="19"/>
    </location>
</feature>
<evidence type="ECO:0000256" key="6">
    <source>
        <dbReference type="ARBA" id="ARBA00023136"/>
    </source>
</evidence>
<dbReference type="InParanoid" id="A0A0G4H5Q4"/>
<dbReference type="PhylomeDB" id="A0A0G4H5Q4"/>
<evidence type="ECO:0000256" key="7">
    <source>
        <dbReference type="RuleBase" id="RU363079"/>
    </source>
</evidence>
<feature type="transmembrane region" description="Helical" evidence="7">
    <location>
        <begin position="367"/>
        <end position="394"/>
    </location>
</feature>
<feature type="transmembrane region" description="Helical" evidence="7">
    <location>
        <begin position="589"/>
        <end position="617"/>
    </location>
</feature>
<feature type="transmembrane region" description="Helical" evidence="7">
    <location>
        <begin position="668"/>
        <end position="693"/>
    </location>
</feature>
<evidence type="ECO:0000256" key="5">
    <source>
        <dbReference type="ARBA" id="ARBA00022989"/>
    </source>
</evidence>
<dbReference type="OrthoDB" id="1666796at2759"/>
<name>A0A0G4H5Q4_VITBC</name>
<evidence type="ECO:0000313" key="10">
    <source>
        <dbReference type="Proteomes" id="UP000041254"/>
    </source>
</evidence>
<dbReference type="GO" id="GO:0072657">
    <property type="term" value="P:protein localization to membrane"/>
    <property type="evidence" value="ECO:0007669"/>
    <property type="project" value="TreeGrafter"/>
</dbReference>
<dbReference type="Pfam" id="PF02990">
    <property type="entry name" value="EMP70"/>
    <property type="match status" value="1"/>
</dbReference>
<feature type="chain" id="PRO_5007354942" description="Transmembrane 9 superfamily member" evidence="7">
    <location>
        <begin position="20"/>
        <end position="699"/>
    </location>
</feature>
<dbReference type="Proteomes" id="UP000041254">
    <property type="component" value="Unassembled WGS sequence"/>
</dbReference>
<accession>A0A0G4H5Q4</accession>
<dbReference type="AlphaFoldDB" id="A0A0G4H5Q4"/>
<keyword evidence="10" id="KW-1185">Reference proteome</keyword>
<evidence type="ECO:0000256" key="8">
    <source>
        <dbReference type="SAM" id="MobiDB-lite"/>
    </source>
</evidence>